<dbReference type="Pfam" id="PF01951">
    <property type="entry name" value="Archease"/>
    <property type="match status" value="1"/>
</dbReference>
<keyword evidence="2" id="KW-0819">tRNA processing</keyword>
<dbReference type="Proteomes" id="UP000721954">
    <property type="component" value="Unassembled WGS sequence"/>
</dbReference>
<comment type="caution">
    <text evidence="7">The sequence shown here is derived from an EMBL/GenBank/DDBJ whole genome shotgun (WGS) entry which is preliminary data.</text>
</comment>
<keyword evidence="3" id="KW-0479">Metal-binding</keyword>
<evidence type="ECO:0000256" key="3">
    <source>
        <dbReference type="ARBA" id="ARBA00022723"/>
    </source>
</evidence>
<evidence type="ECO:0000313" key="7">
    <source>
        <dbReference type="EMBL" id="MBO8203389.1"/>
    </source>
</evidence>
<comment type="similarity">
    <text evidence="1">Belongs to the archease family.</text>
</comment>
<evidence type="ECO:0000256" key="2">
    <source>
        <dbReference type="ARBA" id="ARBA00022694"/>
    </source>
</evidence>
<evidence type="ECO:0000256" key="5">
    <source>
        <dbReference type="SAM" id="MobiDB-lite"/>
    </source>
</evidence>
<evidence type="ECO:0000259" key="6">
    <source>
        <dbReference type="Pfam" id="PF01951"/>
    </source>
</evidence>
<evidence type="ECO:0000313" key="8">
    <source>
        <dbReference type="Proteomes" id="UP000721954"/>
    </source>
</evidence>
<dbReference type="EMBL" id="JAFFZM010000041">
    <property type="protein sequence ID" value="MBO8203389.1"/>
    <property type="molecule type" value="Genomic_DNA"/>
</dbReference>
<proteinExistence type="inferred from homology"/>
<dbReference type="InterPro" id="IPR023572">
    <property type="entry name" value="Archease_dom"/>
</dbReference>
<dbReference type="SUPFAM" id="SSF69819">
    <property type="entry name" value="MTH1598-like"/>
    <property type="match status" value="1"/>
</dbReference>
<organism evidence="7 8">
    <name type="scientific">Streptomyces smyrnaeus</name>
    <dbReference type="NCBI Taxonomy" id="1387713"/>
    <lineage>
        <taxon>Bacteria</taxon>
        <taxon>Bacillati</taxon>
        <taxon>Actinomycetota</taxon>
        <taxon>Actinomycetes</taxon>
        <taxon>Kitasatosporales</taxon>
        <taxon>Streptomycetaceae</taxon>
        <taxon>Streptomyces</taxon>
    </lineage>
</organism>
<sequence length="151" mass="16260">MAGTTGDDRPTRLRGERGHRAVPHTADVRIEAWGTSREQCLAEAVLGMVESFADLSRAEAHSVRQLRVTGSGDEDLLATLLDEVVFRLEVHGEVPVHLRVEAVGEVLDVRAAVTDLGRVPVTGAPPKGVSFNELRLAPDPYGWSCAVTVDV</sequence>
<name>A0ABS3Y6U6_9ACTN</name>
<dbReference type="Gene3D" id="3.55.10.10">
    <property type="entry name" value="Archease domain"/>
    <property type="match status" value="1"/>
</dbReference>
<feature type="compositionally biased region" description="Basic and acidic residues" evidence="5">
    <location>
        <begin position="1"/>
        <end position="19"/>
    </location>
</feature>
<feature type="region of interest" description="Disordered" evidence="5">
    <location>
        <begin position="1"/>
        <end position="21"/>
    </location>
</feature>
<feature type="domain" description="Archease" evidence="6">
    <location>
        <begin position="21"/>
        <end position="151"/>
    </location>
</feature>
<evidence type="ECO:0000256" key="1">
    <source>
        <dbReference type="ARBA" id="ARBA00007963"/>
    </source>
</evidence>
<reference evidence="7 8" key="1">
    <citation type="submission" date="2021-02" db="EMBL/GenBank/DDBJ databases">
        <title>Streptomyces spirodelae sp. nov., isolated from duckweed.</title>
        <authorList>
            <person name="Saimee Y."/>
            <person name="Duangmal K."/>
        </authorList>
    </citation>
    <scope>NUCLEOTIDE SEQUENCE [LARGE SCALE GENOMIC DNA]</scope>
    <source>
        <strain evidence="7 8">DSM 42105</strain>
    </source>
</reference>
<gene>
    <name evidence="7" type="ORF">JW613_34670</name>
</gene>
<dbReference type="GeneID" id="96263768"/>
<keyword evidence="4" id="KW-0106">Calcium</keyword>
<keyword evidence="8" id="KW-1185">Reference proteome</keyword>
<dbReference type="InterPro" id="IPR036820">
    <property type="entry name" value="Archease_dom_sf"/>
</dbReference>
<protein>
    <submittedName>
        <fullName evidence="7">Archease</fullName>
    </submittedName>
</protein>
<dbReference type="RefSeq" id="WP_209215155.1">
    <property type="nucleotide sequence ID" value="NZ_JAFFZM010000041.1"/>
</dbReference>
<accession>A0ABS3Y6U6</accession>
<evidence type="ECO:0000256" key="4">
    <source>
        <dbReference type="ARBA" id="ARBA00022837"/>
    </source>
</evidence>